<accession>A0A231HDZ2</accession>
<feature type="transmembrane region" description="Helical" evidence="9">
    <location>
        <begin position="249"/>
        <end position="272"/>
    </location>
</feature>
<evidence type="ECO:0000256" key="9">
    <source>
        <dbReference type="SAM" id="Phobius"/>
    </source>
</evidence>
<evidence type="ECO:0000313" key="10">
    <source>
        <dbReference type="EMBL" id="OXR46965.1"/>
    </source>
</evidence>
<dbReference type="FunFam" id="1.10.630.10:FF:000018">
    <property type="entry name" value="Cytochrome P450 monooxygenase"/>
    <property type="match status" value="1"/>
</dbReference>
<evidence type="ECO:0000256" key="8">
    <source>
        <dbReference type="RuleBase" id="RU000461"/>
    </source>
</evidence>
<dbReference type="InterPro" id="IPR017972">
    <property type="entry name" value="Cyt_P450_CS"/>
</dbReference>
<evidence type="ECO:0000256" key="3">
    <source>
        <dbReference type="ARBA" id="ARBA00022617"/>
    </source>
</evidence>
<keyword evidence="6 8" id="KW-0408">Iron</keyword>
<keyword evidence="3 8" id="KW-0349">Heme</keyword>
<keyword evidence="11" id="KW-1185">Reference proteome</keyword>
<dbReference type="GO" id="GO:0004497">
    <property type="term" value="F:monooxygenase activity"/>
    <property type="evidence" value="ECO:0007669"/>
    <property type="project" value="UniProtKB-KW"/>
</dbReference>
<reference evidence="10 11" key="1">
    <citation type="submission" date="2017-07" db="EMBL/GenBank/DDBJ databases">
        <title>First draft Genome Sequence of Nocardia cerradoensis isolated from human infection.</title>
        <authorList>
            <person name="Carrasco G."/>
        </authorList>
    </citation>
    <scope>NUCLEOTIDE SEQUENCE [LARGE SCALE GENOMIC DNA]</scope>
    <source>
        <strain evidence="10 11">CNM20130759</strain>
    </source>
</reference>
<organism evidence="10 11">
    <name type="scientific">Nocardia cerradoensis</name>
    <dbReference type="NCBI Taxonomy" id="85688"/>
    <lineage>
        <taxon>Bacteria</taxon>
        <taxon>Bacillati</taxon>
        <taxon>Actinomycetota</taxon>
        <taxon>Actinomycetes</taxon>
        <taxon>Mycobacteriales</taxon>
        <taxon>Nocardiaceae</taxon>
        <taxon>Nocardia</taxon>
    </lineage>
</organism>
<dbReference type="InterPro" id="IPR002397">
    <property type="entry name" value="Cyt_P450_B"/>
</dbReference>
<keyword evidence="9" id="KW-0472">Membrane</keyword>
<keyword evidence="5 8" id="KW-0560">Oxidoreductase</keyword>
<comment type="caution">
    <text evidence="10">The sequence shown here is derived from an EMBL/GenBank/DDBJ whole genome shotgun (WGS) entry which is preliminary data.</text>
</comment>
<dbReference type="PROSITE" id="PS00086">
    <property type="entry name" value="CYTOCHROME_P450"/>
    <property type="match status" value="1"/>
</dbReference>
<dbReference type="PRINTS" id="PR00385">
    <property type="entry name" value="P450"/>
</dbReference>
<evidence type="ECO:0000256" key="4">
    <source>
        <dbReference type="ARBA" id="ARBA00022723"/>
    </source>
</evidence>
<dbReference type="InterPro" id="IPR001128">
    <property type="entry name" value="Cyt_P450"/>
</dbReference>
<dbReference type="PANTHER" id="PTHR46696">
    <property type="entry name" value="P450, PUTATIVE (EUROFUNG)-RELATED"/>
    <property type="match status" value="1"/>
</dbReference>
<dbReference type="Pfam" id="PF00067">
    <property type="entry name" value="p450"/>
    <property type="match status" value="1"/>
</dbReference>
<dbReference type="GO" id="GO:0020037">
    <property type="term" value="F:heme binding"/>
    <property type="evidence" value="ECO:0007669"/>
    <property type="project" value="InterPro"/>
</dbReference>
<dbReference type="PANTHER" id="PTHR46696:SF6">
    <property type="entry name" value="P450, PUTATIVE (EUROFUNG)-RELATED"/>
    <property type="match status" value="1"/>
</dbReference>
<keyword evidence="7 8" id="KW-0503">Monooxygenase</keyword>
<dbReference type="PRINTS" id="PR00359">
    <property type="entry name" value="BP450"/>
</dbReference>
<evidence type="ECO:0000256" key="6">
    <source>
        <dbReference type="ARBA" id="ARBA00023004"/>
    </source>
</evidence>
<dbReference type="SUPFAM" id="SSF48264">
    <property type="entry name" value="Cytochrome P450"/>
    <property type="match status" value="1"/>
</dbReference>
<dbReference type="Proteomes" id="UP000215506">
    <property type="component" value="Unassembled WGS sequence"/>
</dbReference>
<dbReference type="GO" id="GO:0016705">
    <property type="term" value="F:oxidoreductase activity, acting on paired donors, with incorporation or reduction of molecular oxygen"/>
    <property type="evidence" value="ECO:0007669"/>
    <property type="project" value="InterPro"/>
</dbReference>
<evidence type="ECO:0000256" key="1">
    <source>
        <dbReference type="ARBA" id="ARBA00001971"/>
    </source>
</evidence>
<evidence type="ECO:0000256" key="7">
    <source>
        <dbReference type="ARBA" id="ARBA00023033"/>
    </source>
</evidence>
<keyword evidence="9" id="KW-0812">Transmembrane</keyword>
<name>A0A231HDZ2_9NOCA</name>
<proteinExistence type="inferred from homology"/>
<sequence>MSDQQTGKVTGGCTAMQALGRDYDHYDPDFALDPHRDYAALRATCPVAHTDNYGGFYVLSKFDDISTVLHDAATFSSWPADTPATPGHTRPLIPLEVDPPDHRRYRTIVDPLFRPKAIEHITASVREYARELVDGMLAKREFDFMAEFAQPYPSAVFLRLVGLDFSVEQRDQLCDWAGTILHTTTKGAEHGDVEAQTAARLTAGKELHNFLRGLLDERLQTPGDDIISVLINAEMPGQRQLEYREILNFAYVLVLAGLDTVTTAIGFSFLHLARRPDLQDRLAADPSLIPGAIEELLRYEPIVHASRTVTERKVINGVELQPGDRVVLPLASAHRDEDAYLDADQILIDRQVDKSMVFGAGSHRCLGSHLARLELTIAFEEIFRRVPCFSLQPNAELSAHGGQTRSLSVLPFRIWRD</sequence>
<gene>
    <name evidence="10" type="ORF">B7C42_00081</name>
</gene>
<dbReference type="EC" id="1.14.-.-" evidence="10"/>
<dbReference type="Gene3D" id="1.10.630.10">
    <property type="entry name" value="Cytochrome P450"/>
    <property type="match status" value="1"/>
</dbReference>
<dbReference type="GO" id="GO:0005506">
    <property type="term" value="F:iron ion binding"/>
    <property type="evidence" value="ECO:0007669"/>
    <property type="project" value="InterPro"/>
</dbReference>
<keyword evidence="9" id="KW-1133">Transmembrane helix</keyword>
<dbReference type="InterPro" id="IPR036396">
    <property type="entry name" value="Cyt_P450_sf"/>
</dbReference>
<dbReference type="EMBL" id="NGAF01000001">
    <property type="protein sequence ID" value="OXR46965.1"/>
    <property type="molecule type" value="Genomic_DNA"/>
</dbReference>
<dbReference type="RefSeq" id="WP_094024014.1">
    <property type="nucleotide sequence ID" value="NZ_NGAF01000001.1"/>
</dbReference>
<keyword evidence="4 8" id="KW-0479">Metal-binding</keyword>
<evidence type="ECO:0000256" key="2">
    <source>
        <dbReference type="ARBA" id="ARBA00010617"/>
    </source>
</evidence>
<evidence type="ECO:0000256" key="5">
    <source>
        <dbReference type="ARBA" id="ARBA00023002"/>
    </source>
</evidence>
<dbReference type="AlphaFoldDB" id="A0A231HDZ2"/>
<evidence type="ECO:0000313" key="11">
    <source>
        <dbReference type="Proteomes" id="UP000215506"/>
    </source>
</evidence>
<comment type="cofactor">
    <cofactor evidence="1">
        <name>heme</name>
        <dbReference type="ChEBI" id="CHEBI:30413"/>
    </cofactor>
</comment>
<protein>
    <submittedName>
        <fullName evidence="10">Putative cytochrome P450 143</fullName>
        <ecNumber evidence="10">1.14.-.-</ecNumber>
    </submittedName>
</protein>
<comment type="similarity">
    <text evidence="2 8">Belongs to the cytochrome P450 family.</text>
</comment>